<evidence type="ECO:0000313" key="2">
    <source>
        <dbReference type="EMBL" id="NKI42917.1"/>
    </source>
</evidence>
<dbReference type="EMBL" id="JAAWWP010000009">
    <property type="protein sequence ID" value="NKI42917.1"/>
    <property type="molecule type" value="Genomic_DNA"/>
</dbReference>
<dbReference type="SMART" id="SM00421">
    <property type="entry name" value="HTH_LUXR"/>
    <property type="match status" value="1"/>
</dbReference>
<organism evidence="2 3">
    <name type="scientific">Streptomyces physcomitrii</name>
    <dbReference type="NCBI Taxonomy" id="2724184"/>
    <lineage>
        <taxon>Bacteria</taxon>
        <taxon>Bacillati</taxon>
        <taxon>Actinomycetota</taxon>
        <taxon>Actinomycetes</taxon>
        <taxon>Kitasatosporales</taxon>
        <taxon>Streptomycetaceae</taxon>
        <taxon>Streptomyces</taxon>
    </lineage>
</organism>
<dbReference type="SUPFAM" id="SSF48452">
    <property type="entry name" value="TPR-like"/>
    <property type="match status" value="1"/>
</dbReference>
<feature type="domain" description="HTH luxR-type" evidence="1">
    <location>
        <begin position="713"/>
        <end position="778"/>
    </location>
</feature>
<dbReference type="InterPro" id="IPR011990">
    <property type="entry name" value="TPR-like_helical_dom_sf"/>
</dbReference>
<comment type="caution">
    <text evidence="2">The sequence shown here is derived from an EMBL/GenBank/DDBJ whole genome shotgun (WGS) entry which is preliminary data.</text>
</comment>
<evidence type="ECO:0000259" key="1">
    <source>
        <dbReference type="PROSITE" id="PS50043"/>
    </source>
</evidence>
<dbReference type="InterPro" id="IPR000792">
    <property type="entry name" value="Tscrpt_reg_LuxR_C"/>
</dbReference>
<dbReference type="PANTHER" id="PTHR47691">
    <property type="entry name" value="REGULATOR-RELATED"/>
    <property type="match status" value="1"/>
</dbReference>
<accession>A0ABX1H3I3</accession>
<dbReference type="Gene3D" id="1.25.40.10">
    <property type="entry name" value="Tetratricopeptide repeat domain"/>
    <property type="match status" value="1"/>
</dbReference>
<dbReference type="SUPFAM" id="SSF46894">
    <property type="entry name" value="C-terminal effector domain of the bipartite response regulators"/>
    <property type="match status" value="1"/>
</dbReference>
<dbReference type="CDD" id="cd06170">
    <property type="entry name" value="LuxR_C_like"/>
    <property type="match status" value="1"/>
</dbReference>
<dbReference type="InterPro" id="IPR036388">
    <property type="entry name" value="WH-like_DNA-bd_sf"/>
</dbReference>
<protein>
    <recommendedName>
        <fullName evidence="1">HTH luxR-type domain-containing protein</fullName>
    </recommendedName>
</protein>
<dbReference type="InterPro" id="IPR016032">
    <property type="entry name" value="Sig_transdc_resp-reg_C-effctor"/>
</dbReference>
<sequence>MLTHQRAHYPLTSHVGRDTELADLKARAGAPGGQVLTLTGPVGVGKSRLADVFFEEMRGDFADGGRYLELDALPARPGDRDGGLARAVAEALTDEECPAGAEPLDLLRDLLTGRDLLLVLDCGSRSCEGIAELWEAVAPLARRLCLLTVGTQVLGMYGEHRVPLFPLAVPTEEDAQDLARLGQVDSVRLLVDRTRALRPGFRLTEENRETVARLCRMLDGLPLSLEAAASRLKVSSPSVLLDEVLRDPAMSTPAGTGARAAFEEDPARPGAVAGPDARGLALDAVRLLVRLAVFERSFGVAEAAGVLELPLDLTRRALEELVDHSALLTEEQRDGSVRFWMLRRSRAYALADLGRRGALTEARAEHAAFFQRRVHGLRERLRGAQQAQAAEEFAHWRLDVRAALEFLVEGGRVEAAARLATAAQPCWLLRGEAREAVDWLSAALGLGVESQEVRPAAAQALGEALLLDGEPEAAAPLLAEALAAYTARDEEAGVALTRLHLARLAQLQGDLPAAEHQLTLVLAEPGPEGCPGRRAATLARLAEVRRDRGDTAQAVRHAAEAVRLFEGAEDTRAAARAQLTLAGLTVTQGDYEHAEQLACRALLLLQERGDLPEVARGLAVLAELLTHKYGRTAAAWERAARLLGSADAIRRGAGDTLAGQPGAVAAGLLDRVSERMGAAAFETAWQEGAASTPAAAVALALTLIEPTRHQPSSTDVVGSLTRREHEVAMLVTEGLTNREVARRLGIAEWTAVNHMRKVMQKLGCTSRVQVAGRMLRPLDGREVQDSDSRDLLRR</sequence>
<dbReference type="PANTHER" id="PTHR47691:SF3">
    <property type="entry name" value="HTH-TYPE TRANSCRIPTIONAL REGULATOR RV0890C-RELATED"/>
    <property type="match status" value="1"/>
</dbReference>
<reference evidence="2 3" key="1">
    <citation type="submission" date="2020-04" db="EMBL/GenBank/DDBJ databases">
        <title>Phylogenetic Diversity and Antibacterial Activity against Ralstonia solanacearum of Endophytic Actinomycete Isolated from Moss.</title>
        <authorList>
            <person name="Zhuang X."/>
        </authorList>
    </citation>
    <scope>NUCLEOTIDE SEQUENCE [LARGE SCALE GENOMIC DNA]</scope>
    <source>
        <strain evidence="2 3">LD120</strain>
    </source>
</reference>
<evidence type="ECO:0000313" key="3">
    <source>
        <dbReference type="Proteomes" id="UP000772196"/>
    </source>
</evidence>
<gene>
    <name evidence="2" type="ORF">HFV08_17075</name>
</gene>
<dbReference type="Pfam" id="PF00196">
    <property type="entry name" value="GerE"/>
    <property type="match status" value="1"/>
</dbReference>
<dbReference type="Gene3D" id="3.40.50.300">
    <property type="entry name" value="P-loop containing nucleotide triphosphate hydrolases"/>
    <property type="match status" value="1"/>
</dbReference>
<dbReference type="PRINTS" id="PR00038">
    <property type="entry name" value="HTHLUXR"/>
</dbReference>
<dbReference type="Proteomes" id="UP000772196">
    <property type="component" value="Unassembled WGS sequence"/>
</dbReference>
<dbReference type="Pfam" id="PF25872">
    <property type="entry name" value="HTH_77"/>
    <property type="match status" value="1"/>
</dbReference>
<dbReference type="InterPro" id="IPR058852">
    <property type="entry name" value="HTH_77"/>
</dbReference>
<dbReference type="Gene3D" id="1.10.10.10">
    <property type="entry name" value="Winged helix-like DNA-binding domain superfamily/Winged helix DNA-binding domain"/>
    <property type="match status" value="1"/>
</dbReference>
<dbReference type="InterPro" id="IPR027417">
    <property type="entry name" value="P-loop_NTPase"/>
</dbReference>
<name>A0ABX1H3I3_9ACTN</name>
<dbReference type="PROSITE" id="PS50043">
    <property type="entry name" value="HTH_LUXR_2"/>
    <property type="match status" value="1"/>
</dbReference>
<dbReference type="SUPFAM" id="SSF52540">
    <property type="entry name" value="P-loop containing nucleoside triphosphate hydrolases"/>
    <property type="match status" value="1"/>
</dbReference>
<proteinExistence type="predicted"/>
<dbReference type="RefSeq" id="WP_168540404.1">
    <property type="nucleotide sequence ID" value="NZ_JAAWWP010000009.1"/>
</dbReference>
<keyword evidence="3" id="KW-1185">Reference proteome</keyword>